<dbReference type="SUPFAM" id="SSF55545">
    <property type="entry name" value="beta-N-acetylhexosaminidase-like domain"/>
    <property type="match status" value="1"/>
</dbReference>
<dbReference type="Proteomes" id="UP000235826">
    <property type="component" value="Chromosome"/>
</dbReference>
<dbReference type="OrthoDB" id="9763537at2"/>
<name>A0A2K9PQ53_9FLAO</name>
<dbReference type="Gene3D" id="3.30.379.10">
    <property type="entry name" value="Chitobiase/beta-hexosaminidase domain 2-like"/>
    <property type="match status" value="1"/>
</dbReference>
<dbReference type="GO" id="GO:0016020">
    <property type="term" value="C:membrane"/>
    <property type="evidence" value="ECO:0007669"/>
    <property type="project" value="TreeGrafter"/>
</dbReference>
<organism evidence="9 10">
    <name type="scientific">Flavivirga eckloniae</name>
    <dbReference type="NCBI Taxonomy" id="1803846"/>
    <lineage>
        <taxon>Bacteria</taxon>
        <taxon>Pseudomonadati</taxon>
        <taxon>Bacteroidota</taxon>
        <taxon>Flavobacteriia</taxon>
        <taxon>Flavobacteriales</taxon>
        <taxon>Flavobacteriaceae</taxon>
        <taxon>Flavivirga</taxon>
    </lineage>
</organism>
<dbReference type="InterPro" id="IPR015882">
    <property type="entry name" value="HEX_bac_N"/>
</dbReference>
<dbReference type="GO" id="GO:0030203">
    <property type="term" value="P:glycosaminoglycan metabolic process"/>
    <property type="evidence" value="ECO:0007669"/>
    <property type="project" value="TreeGrafter"/>
</dbReference>
<dbReference type="SUPFAM" id="SSF51445">
    <property type="entry name" value="(Trans)glycosidases"/>
    <property type="match status" value="1"/>
</dbReference>
<dbReference type="PRINTS" id="PR00738">
    <property type="entry name" value="GLHYDRLASE20"/>
</dbReference>
<dbReference type="PANTHER" id="PTHR22600:SF57">
    <property type="entry name" value="BETA-N-ACETYLHEXOSAMINIDASE"/>
    <property type="match status" value="1"/>
</dbReference>
<dbReference type="AlphaFoldDB" id="A0A2K9PQ53"/>
<evidence type="ECO:0000256" key="1">
    <source>
        <dbReference type="ARBA" id="ARBA00001231"/>
    </source>
</evidence>
<dbReference type="InterPro" id="IPR025705">
    <property type="entry name" value="Beta_hexosaminidase_sua/sub"/>
</dbReference>
<evidence type="ECO:0000313" key="10">
    <source>
        <dbReference type="Proteomes" id="UP000235826"/>
    </source>
</evidence>
<keyword evidence="5" id="KW-0326">Glycosidase</keyword>
<protein>
    <recommendedName>
        <fullName evidence="3">beta-N-acetylhexosaminidase</fullName>
        <ecNumber evidence="3">3.2.1.52</ecNumber>
    </recommendedName>
</protein>
<dbReference type="Gene3D" id="2.60.120.380">
    <property type="match status" value="1"/>
</dbReference>
<dbReference type="KEGG" id="fek:C1H87_08250"/>
<evidence type="ECO:0000259" key="7">
    <source>
        <dbReference type="Pfam" id="PF00728"/>
    </source>
</evidence>
<evidence type="ECO:0000256" key="3">
    <source>
        <dbReference type="ARBA" id="ARBA00012663"/>
    </source>
</evidence>
<evidence type="ECO:0000256" key="5">
    <source>
        <dbReference type="ARBA" id="ARBA00023295"/>
    </source>
</evidence>
<dbReference type="Gene3D" id="3.20.20.80">
    <property type="entry name" value="Glycosidases"/>
    <property type="match status" value="1"/>
</dbReference>
<dbReference type="GO" id="GO:0004563">
    <property type="term" value="F:beta-N-acetylhexosaminidase activity"/>
    <property type="evidence" value="ECO:0007669"/>
    <property type="project" value="UniProtKB-EC"/>
</dbReference>
<dbReference type="EC" id="3.2.1.52" evidence="3"/>
<evidence type="ECO:0000256" key="6">
    <source>
        <dbReference type="PIRSR" id="PIRSR625705-1"/>
    </source>
</evidence>
<evidence type="ECO:0000256" key="2">
    <source>
        <dbReference type="ARBA" id="ARBA00006285"/>
    </source>
</evidence>
<feature type="domain" description="Beta-hexosaminidase bacterial type N-terminal" evidence="8">
    <location>
        <begin position="29"/>
        <end position="148"/>
    </location>
</feature>
<dbReference type="GO" id="GO:0005975">
    <property type="term" value="P:carbohydrate metabolic process"/>
    <property type="evidence" value="ECO:0007669"/>
    <property type="project" value="InterPro"/>
</dbReference>
<dbReference type="InterPro" id="IPR015883">
    <property type="entry name" value="Glyco_hydro_20_cat"/>
</dbReference>
<dbReference type="EMBL" id="CP025791">
    <property type="protein sequence ID" value="AUP78697.1"/>
    <property type="molecule type" value="Genomic_DNA"/>
</dbReference>
<dbReference type="Pfam" id="PF02838">
    <property type="entry name" value="Glyco_hydro_20b"/>
    <property type="match status" value="1"/>
</dbReference>
<evidence type="ECO:0000256" key="4">
    <source>
        <dbReference type="ARBA" id="ARBA00022801"/>
    </source>
</evidence>
<dbReference type="InterPro" id="IPR029018">
    <property type="entry name" value="Hex-like_dom2"/>
</dbReference>
<feature type="active site" description="Proton donor" evidence="6">
    <location>
        <position position="308"/>
    </location>
</feature>
<proteinExistence type="inferred from homology"/>
<keyword evidence="4" id="KW-0378">Hydrolase</keyword>
<feature type="domain" description="Glycoside hydrolase family 20 catalytic" evidence="7">
    <location>
        <begin position="152"/>
        <end position="483"/>
    </location>
</feature>
<keyword evidence="10" id="KW-1185">Reference proteome</keyword>
<dbReference type="InterPro" id="IPR017853">
    <property type="entry name" value="GH"/>
</dbReference>
<dbReference type="PANTHER" id="PTHR22600">
    <property type="entry name" value="BETA-HEXOSAMINIDASE"/>
    <property type="match status" value="1"/>
</dbReference>
<evidence type="ECO:0000313" key="9">
    <source>
        <dbReference type="EMBL" id="AUP78697.1"/>
    </source>
</evidence>
<gene>
    <name evidence="9" type="ORF">C1H87_08250</name>
</gene>
<dbReference type="RefSeq" id="WP_102755352.1">
    <property type="nucleotide sequence ID" value="NZ_CP025791.1"/>
</dbReference>
<reference evidence="9 10" key="1">
    <citation type="submission" date="2018-01" db="EMBL/GenBank/DDBJ databases">
        <title>Complete genome sequence of Flavivirga eckloniae ECD14 isolated from seaweed Ecklonia cava.</title>
        <authorList>
            <person name="Lee J.H."/>
            <person name="Baik K.S."/>
            <person name="Seong C.N."/>
        </authorList>
    </citation>
    <scope>NUCLEOTIDE SEQUENCE [LARGE SCALE GENOMIC DNA]</scope>
    <source>
        <strain evidence="9 10">ECD14</strain>
    </source>
</reference>
<evidence type="ECO:0000259" key="8">
    <source>
        <dbReference type="Pfam" id="PF02838"/>
    </source>
</evidence>
<sequence>MKLSYKYLILLIPFLFIQCMEAPMPDVHMVPEPHNYSINKGILKINNKTKIIALSDSLKPLAYFLSEQIHKVSGLSLDVATEGNEKRNIVLGYNKTLKEEAYHLNIEKKKAFIEAANYNSLAMGTATLLQLITVKKGQVILPNISISDEPDYKYRSVMLDLARFWHPTETIKETIDLLWLYKIKYLHLHLSDNRRFTFPLEGFPELQRFDEKGSREYYTIEELKELVAYAKQRGITIIPEIDLPGHSTELWSKYPETFGSIDPKTKKAKALYVVNMAKEETYKACETIIDKLSEVFYTSPYIHFGGDEVYLEAIKTVPEYKTYCKEHNLELALKGDANELFCHFINRMDAMVKAKGKKSLIWEGFHGTGAGKETISKDITVIVWNATYNKPDNLVANGYKIVNAAWIPWYMVGAMNLAPSTENAYNWDAQMWSHWDDKIDDIKIEANQATLGAQICFWEQNHYKVIPVLRERVPVMAERLWNKNRVDDYTSFLNRYEKQNQLYSQLFSPVEIVVDSLIQEEDQTFTEFMDITLKSSLEGQIKYTYSDSWDMPDMDKASVYNEKITLKKSGILTTQHYGKDGNKIGFPIQEYYYKIEPIYQYKVFGPAPNKGWNEMPNFEELQRIREGVSGRMTSERLKKINGELFAKVKKEGHIETRFKGIYNQYAVELKGNISIKETNDYQLRLQTHDGLAELYIDDKLVAKGENFGNKPEEFNLKLTAGTHKITIKYFYKQIQNQLSILYKTPEMKDFEPFEDLALPLK</sequence>
<accession>A0A2K9PQ53</accession>
<comment type="catalytic activity">
    <reaction evidence="1">
        <text>Hydrolysis of terminal non-reducing N-acetyl-D-hexosamine residues in N-acetyl-beta-D-hexosaminides.</text>
        <dbReference type="EC" id="3.2.1.52"/>
    </reaction>
</comment>
<comment type="similarity">
    <text evidence="2">Belongs to the glycosyl hydrolase 20 family.</text>
</comment>
<dbReference type="Pfam" id="PF00728">
    <property type="entry name" value="Glyco_hydro_20"/>
    <property type="match status" value="1"/>
</dbReference>